<accession>A0A9P7YDI6</accession>
<keyword evidence="3 5" id="KW-0442">Lipid degradation</keyword>
<dbReference type="PANTHER" id="PTHR18896:SF186">
    <property type="entry name" value="PHOSPHOLIPASE D"/>
    <property type="match status" value="1"/>
</dbReference>
<gene>
    <name evidence="8" type="ORF">BJ875DRAFT_516928</name>
</gene>
<comment type="caution">
    <text evidence="8">The sequence shown here is derived from an EMBL/GenBank/DDBJ whole genome shotgun (WGS) entry which is preliminary data.</text>
</comment>
<dbReference type="CDD" id="cd09141">
    <property type="entry name" value="PLDc_vPLD1_2_yPLD_like_2"/>
    <property type="match status" value="1"/>
</dbReference>
<dbReference type="PROSITE" id="PS50035">
    <property type="entry name" value="PLD"/>
    <property type="match status" value="2"/>
</dbReference>
<evidence type="ECO:0000259" key="7">
    <source>
        <dbReference type="PROSITE" id="PS50035"/>
    </source>
</evidence>
<comment type="similarity">
    <text evidence="5">Belongs to the phospholipase D family.</text>
</comment>
<dbReference type="CDD" id="cd00138">
    <property type="entry name" value="PLDc_SF"/>
    <property type="match status" value="1"/>
</dbReference>
<keyword evidence="1" id="KW-0677">Repeat</keyword>
<feature type="domain" description="PLD phosphodiesterase" evidence="7">
    <location>
        <begin position="652"/>
        <end position="679"/>
    </location>
</feature>
<dbReference type="Pfam" id="PF13091">
    <property type="entry name" value="PLDc_2"/>
    <property type="match status" value="1"/>
</dbReference>
<feature type="region of interest" description="Disordered" evidence="6">
    <location>
        <begin position="15"/>
        <end position="50"/>
    </location>
</feature>
<dbReference type="Proteomes" id="UP000824998">
    <property type="component" value="Unassembled WGS sequence"/>
</dbReference>
<evidence type="ECO:0000313" key="8">
    <source>
        <dbReference type="EMBL" id="KAG9231487.1"/>
    </source>
</evidence>
<dbReference type="GO" id="GO:0004630">
    <property type="term" value="F:phospholipase D activity"/>
    <property type="evidence" value="ECO:0007669"/>
    <property type="project" value="UniProtKB-UniRule"/>
</dbReference>
<evidence type="ECO:0000256" key="3">
    <source>
        <dbReference type="ARBA" id="ARBA00022963"/>
    </source>
</evidence>
<dbReference type="SUPFAM" id="SSF56024">
    <property type="entry name" value="Phospholipase D/nuclease"/>
    <property type="match status" value="2"/>
</dbReference>
<dbReference type="PIRSF" id="PIRSF009376">
    <property type="entry name" value="Phospholipase_D_euk"/>
    <property type="match status" value="1"/>
</dbReference>
<dbReference type="SMART" id="SM00155">
    <property type="entry name" value="PLDc"/>
    <property type="match status" value="2"/>
</dbReference>
<dbReference type="EC" id="3.1.4.4" evidence="5"/>
<dbReference type="InterPro" id="IPR016555">
    <property type="entry name" value="PLipase_D_euk"/>
</dbReference>
<keyword evidence="4" id="KW-0443">Lipid metabolism</keyword>
<protein>
    <recommendedName>
        <fullName evidence="5">Phospholipase</fullName>
        <ecNumber evidence="5">3.1.4.4</ecNumber>
    </recommendedName>
</protein>
<evidence type="ECO:0000256" key="2">
    <source>
        <dbReference type="ARBA" id="ARBA00022801"/>
    </source>
</evidence>
<dbReference type="GO" id="GO:0009395">
    <property type="term" value="P:phospholipid catabolic process"/>
    <property type="evidence" value="ECO:0007669"/>
    <property type="project" value="TreeGrafter"/>
</dbReference>
<evidence type="ECO:0000256" key="5">
    <source>
        <dbReference type="PIRNR" id="PIRNR009376"/>
    </source>
</evidence>
<dbReference type="OrthoDB" id="14911at2759"/>
<proteinExistence type="inferred from homology"/>
<evidence type="ECO:0000313" key="9">
    <source>
        <dbReference type="Proteomes" id="UP000824998"/>
    </source>
</evidence>
<dbReference type="EMBL" id="MU251599">
    <property type="protein sequence ID" value="KAG9231487.1"/>
    <property type="molecule type" value="Genomic_DNA"/>
</dbReference>
<feature type="domain" description="PLD phosphodiesterase" evidence="7">
    <location>
        <begin position="211"/>
        <end position="238"/>
    </location>
</feature>
<name>A0A9P7YDI6_9HELO</name>
<dbReference type="CDD" id="cd09138">
    <property type="entry name" value="PLDc_vPLD1_2_yPLD_like_1"/>
    <property type="match status" value="1"/>
</dbReference>
<organism evidence="8 9">
    <name type="scientific">Amylocarpus encephaloides</name>
    <dbReference type="NCBI Taxonomy" id="45428"/>
    <lineage>
        <taxon>Eukaryota</taxon>
        <taxon>Fungi</taxon>
        <taxon>Dikarya</taxon>
        <taxon>Ascomycota</taxon>
        <taxon>Pezizomycotina</taxon>
        <taxon>Leotiomycetes</taxon>
        <taxon>Helotiales</taxon>
        <taxon>Helotiales incertae sedis</taxon>
        <taxon>Amylocarpus</taxon>
    </lineage>
</organism>
<dbReference type="PANTHER" id="PTHR18896">
    <property type="entry name" value="PHOSPHOLIPASE D"/>
    <property type="match status" value="1"/>
</dbReference>
<dbReference type="InterPro" id="IPR015679">
    <property type="entry name" value="PLipase_D_fam"/>
</dbReference>
<keyword evidence="2 5" id="KW-0378">Hydrolase</keyword>
<comment type="catalytic activity">
    <reaction evidence="5">
        <text>a 1,2-diacyl-sn-glycero-3-phosphocholine + H2O = a 1,2-diacyl-sn-glycero-3-phosphate + choline + H(+)</text>
        <dbReference type="Rhea" id="RHEA:14445"/>
        <dbReference type="ChEBI" id="CHEBI:15354"/>
        <dbReference type="ChEBI" id="CHEBI:15377"/>
        <dbReference type="ChEBI" id="CHEBI:15378"/>
        <dbReference type="ChEBI" id="CHEBI:57643"/>
        <dbReference type="ChEBI" id="CHEBI:58608"/>
        <dbReference type="EC" id="3.1.4.4"/>
    </reaction>
</comment>
<evidence type="ECO:0000256" key="4">
    <source>
        <dbReference type="ARBA" id="ARBA00023098"/>
    </source>
</evidence>
<sequence>MSFFDSITSKIKEGIQDAFDGDDDRPQESQQQAEQQSYSQSTDGAQSSAGANRFHSFAPQRSGNNAKWFVDGCGYMWAVSVALEEARESIWILDWWLSPELYLRRPPTENEQYRVDRMLIAAAERGVKVNVIVYKEVSQVLTLASVHTKHALEVHPNIRVFRHPDHTPSAQDLHSDFIAGLKNLSLSPLKLAQLPGKQLESVYGSSDDIVLYWAHHEKLCLVDGELAFMGGLDLCFGRWDTNSHPIADVHPTDVNKALFPGQDFNNARIYDFADVEKWEDNKLDRTKSSRMGWSDLSICLTGPVVEDLRAHFVQRWNFIFKEKYNLPEKGYSLLSLTQDQIPDGYYNADGFNMQPMKEQEKGPEFDALPQQEHYDAPGRHHSGAPRGQFGQFGQHQYEGQDEQRGSSGISVQLVRSCTKWSGGVPLEHSIQNAYIDVIRNSKHFVYIENQFFITATGDEQSPIKNRIGAALVERVVRAYQSGGRYKVIVLMPSVPAFAGDLQADDSLGTRAIMEYQYSSICRGGHSIIEEIEKAGVPNAAEYIRFYNLRNYDRLNIQSSLSNVEQQSGIHYEDARREHDDMVGAGYDGRGEGTGAQYGQPNREYDRYQEAASNVKDSRFDSVSMCYMNDGPSIREIPWSGSEEAEMNAFVSEELYIHSKLLIADDQIVICGSANLNDRSQIGKHDSEIAVIIEDSTPVDSVMNGEQYRASAYASSLRRQLFRKHLGLLPHQECDQPNESFMPVTKDPNVYDWGSPSDQVVADVLSDEFNNLWTQTAAVNTAVFARAFHCVPDNKVTNWEEYESFFSSLFVPKGEEGKDDYVPSRYEYGHVVAEEFPGGVQELKGELERVRGTLVEMPLRFMEGVDFAKEGLSFNAFTNEVYT</sequence>
<dbReference type="GO" id="GO:0035556">
    <property type="term" value="P:intracellular signal transduction"/>
    <property type="evidence" value="ECO:0007669"/>
    <property type="project" value="InterPro"/>
</dbReference>
<dbReference type="InterPro" id="IPR025202">
    <property type="entry name" value="PLD-like_dom"/>
</dbReference>
<feature type="region of interest" description="Disordered" evidence="6">
    <location>
        <begin position="373"/>
        <end position="405"/>
    </location>
</feature>
<dbReference type="GO" id="GO:0006654">
    <property type="term" value="P:phosphatidic acid biosynthetic process"/>
    <property type="evidence" value="ECO:0007669"/>
    <property type="project" value="InterPro"/>
</dbReference>
<dbReference type="AlphaFoldDB" id="A0A9P7YDI6"/>
<dbReference type="FunFam" id="3.30.870.10:FF:000032">
    <property type="entry name" value="Phospholipase"/>
    <property type="match status" value="1"/>
</dbReference>
<reference evidence="8" key="1">
    <citation type="journal article" date="2021" name="IMA Fungus">
        <title>Genomic characterization of three marine fungi, including Emericellopsis atlantica sp. nov. with signatures of a generalist lifestyle and marine biomass degradation.</title>
        <authorList>
            <person name="Hagestad O.C."/>
            <person name="Hou L."/>
            <person name="Andersen J.H."/>
            <person name="Hansen E.H."/>
            <person name="Altermark B."/>
            <person name="Li C."/>
            <person name="Kuhnert E."/>
            <person name="Cox R.J."/>
            <person name="Crous P.W."/>
            <person name="Spatafora J.W."/>
            <person name="Lail K."/>
            <person name="Amirebrahimi M."/>
            <person name="Lipzen A."/>
            <person name="Pangilinan J."/>
            <person name="Andreopoulos W."/>
            <person name="Hayes R.D."/>
            <person name="Ng V."/>
            <person name="Grigoriev I.V."/>
            <person name="Jackson S.A."/>
            <person name="Sutton T.D.S."/>
            <person name="Dobson A.D.W."/>
            <person name="Rama T."/>
        </authorList>
    </citation>
    <scope>NUCLEOTIDE SEQUENCE</scope>
    <source>
        <strain evidence="8">TRa018bII</strain>
    </source>
</reference>
<dbReference type="Gene3D" id="3.30.870.10">
    <property type="entry name" value="Endonuclease Chain A"/>
    <property type="match status" value="3"/>
</dbReference>
<evidence type="ECO:0000256" key="1">
    <source>
        <dbReference type="ARBA" id="ARBA00022737"/>
    </source>
</evidence>
<feature type="compositionally biased region" description="Low complexity" evidence="6">
    <location>
        <begin position="28"/>
        <end position="41"/>
    </location>
</feature>
<evidence type="ECO:0000256" key="6">
    <source>
        <dbReference type="SAM" id="MobiDB-lite"/>
    </source>
</evidence>
<keyword evidence="9" id="KW-1185">Reference proteome</keyword>
<dbReference type="InterPro" id="IPR001736">
    <property type="entry name" value="PLipase_D/transphosphatidylase"/>
</dbReference>